<dbReference type="InterPro" id="IPR011032">
    <property type="entry name" value="GroES-like_sf"/>
</dbReference>
<keyword evidence="7" id="KW-1185">Reference proteome</keyword>
<accession>A0ABW0TD20</accession>
<dbReference type="InterPro" id="IPR036291">
    <property type="entry name" value="NAD(P)-bd_dom_sf"/>
</dbReference>
<feature type="domain" description="Enoyl reductase (ER)" evidence="5">
    <location>
        <begin position="21"/>
        <end position="344"/>
    </location>
</feature>
<dbReference type="SUPFAM" id="SSF51735">
    <property type="entry name" value="NAD(P)-binding Rossmann-fold domains"/>
    <property type="match status" value="1"/>
</dbReference>
<comment type="caution">
    <text evidence="6">The sequence shown here is derived from an EMBL/GenBank/DDBJ whole genome shotgun (WGS) entry which is preliminary data.</text>
</comment>
<comment type="cofactor">
    <cofactor evidence="4">
        <name>Zn(2+)</name>
        <dbReference type="ChEBI" id="CHEBI:29105"/>
    </cofactor>
</comment>
<dbReference type="InterPro" id="IPR013149">
    <property type="entry name" value="ADH-like_C"/>
</dbReference>
<evidence type="ECO:0000313" key="6">
    <source>
        <dbReference type="EMBL" id="MFC5587327.1"/>
    </source>
</evidence>
<dbReference type="Pfam" id="PF00107">
    <property type="entry name" value="ADH_zinc_N"/>
    <property type="match status" value="1"/>
</dbReference>
<evidence type="ECO:0000256" key="3">
    <source>
        <dbReference type="ARBA" id="ARBA00023002"/>
    </source>
</evidence>
<dbReference type="InterPro" id="IPR020843">
    <property type="entry name" value="ER"/>
</dbReference>
<dbReference type="SMART" id="SM00829">
    <property type="entry name" value="PKS_ER"/>
    <property type="match status" value="1"/>
</dbReference>
<dbReference type="Proteomes" id="UP001596109">
    <property type="component" value="Unassembled WGS sequence"/>
</dbReference>
<evidence type="ECO:0000256" key="1">
    <source>
        <dbReference type="ARBA" id="ARBA00022723"/>
    </source>
</evidence>
<dbReference type="PANTHER" id="PTHR43401">
    <property type="entry name" value="L-THREONINE 3-DEHYDROGENASE"/>
    <property type="match status" value="1"/>
</dbReference>
<dbReference type="EMBL" id="JBHSNO010000001">
    <property type="protein sequence ID" value="MFC5587327.1"/>
    <property type="molecule type" value="Genomic_DNA"/>
</dbReference>
<evidence type="ECO:0000313" key="7">
    <source>
        <dbReference type="Proteomes" id="UP001596109"/>
    </source>
</evidence>
<evidence type="ECO:0000256" key="4">
    <source>
        <dbReference type="RuleBase" id="RU361277"/>
    </source>
</evidence>
<dbReference type="PROSITE" id="PS00059">
    <property type="entry name" value="ADH_ZINC"/>
    <property type="match status" value="1"/>
</dbReference>
<reference evidence="7" key="1">
    <citation type="journal article" date="2019" name="Int. J. Syst. Evol. Microbiol.">
        <title>The Global Catalogue of Microorganisms (GCM) 10K type strain sequencing project: providing services to taxonomists for standard genome sequencing and annotation.</title>
        <authorList>
            <consortium name="The Broad Institute Genomics Platform"/>
            <consortium name="The Broad Institute Genome Sequencing Center for Infectious Disease"/>
            <person name="Wu L."/>
            <person name="Ma J."/>
        </authorList>
    </citation>
    <scope>NUCLEOTIDE SEQUENCE [LARGE SCALE GENOMIC DNA]</scope>
    <source>
        <strain evidence="7">CGMCC 4.1434</strain>
    </source>
</reference>
<keyword evidence="1 4" id="KW-0479">Metal-binding</keyword>
<proteinExistence type="inferred from homology"/>
<dbReference type="PANTHER" id="PTHR43401:SF2">
    <property type="entry name" value="L-THREONINE 3-DEHYDROGENASE"/>
    <property type="match status" value="1"/>
</dbReference>
<organism evidence="6 7">
    <name type="scientific">Sporosarcina soli</name>
    <dbReference type="NCBI Taxonomy" id="334736"/>
    <lineage>
        <taxon>Bacteria</taxon>
        <taxon>Bacillati</taxon>
        <taxon>Bacillota</taxon>
        <taxon>Bacilli</taxon>
        <taxon>Bacillales</taxon>
        <taxon>Caryophanaceae</taxon>
        <taxon>Sporosarcina</taxon>
    </lineage>
</organism>
<evidence type="ECO:0000256" key="2">
    <source>
        <dbReference type="ARBA" id="ARBA00022833"/>
    </source>
</evidence>
<keyword evidence="2 4" id="KW-0862">Zinc</keyword>
<dbReference type="InterPro" id="IPR013154">
    <property type="entry name" value="ADH-like_N"/>
</dbReference>
<dbReference type="Gene3D" id="3.90.180.10">
    <property type="entry name" value="Medium-chain alcohol dehydrogenases, catalytic domain"/>
    <property type="match status" value="1"/>
</dbReference>
<gene>
    <name evidence="6" type="ORF">ACFPRA_00195</name>
</gene>
<evidence type="ECO:0000259" key="5">
    <source>
        <dbReference type="SMART" id="SM00829"/>
    </source>
</evidence>
<comment type="similarity">
    <text evidence="4">Belongs to the zinc-containing alcohol dehydrogenase family.</text>
</comment>
<dbReference type="InterPro" id="IPR050129">
    <property type="entry name" value="Zn_alcohol_dh"/>
</dbReference>
<dbReference type="Gene3D" id="3.40.50.720">
    <property type="entry name" value="NAD(P)-binding Rossmann-like Domain"/>
    <property type="match status" value="1"/>
</dbReference>
<dbReference type="Pfam" id="PF08240">
    <property type="entry name" value="ADH_N"/>
    <property type="match status" value="1"/>
</dbReference>
<name>A0ABW0TD20_9BACL</name>
<sequence>MKTVAAVKIGSLKDPDEKTRGRVDIIDLPEQEVGDEDVKIKIAYCSICGSDPHLVEGVFGWNPPFGLGHEVSGIIIELGPNATKKGLQVGDRVAGNFIKFCGTCYYCLNGQEQFCENLHDYNRPGMSESVVWHESQVWKVPDEVPLEEACLLEPVAIAVRTVDKTNIKVGQRVAISGGGPIGLLTLQMFKKFGATSLTLIEPIEDRRNLAIEFGAEHVIDPTEEDVVKKAKQITEGRGFDVVIEASGSPKAAMAAADIAARGGTVLYTAMFPGDYEMPLNLYEKCYFQELTISGIFVAPYAFPRALQMLPKLNLRPFTQKIFPLDRGVDAFDAHMSGKYPKVLIKCND</sequence>
<dbReference type="RefSeq" id="WP_381429239.1">
    <property type="nucleotide sequence ID" value="NZ_JBHSNO010000001.1"/>
</dbReference>
<dbReference type="SUPFAM" id="SSF50129">
    <property type="entry name" value="GroES-like"/>
    <property type="match status" value="1"/>
</dbReference>
<keyword evidence="3" id="KW-0560">Oxidoreductase</keyword>
<dbReference type="InterPro" id="IPR002328">
    <property type="entry name" value="ADH_Zn_CS"/>
</dbReference>
<protein>
    <submittedName>
        <fullName evidence="6">Zinc-binding dehydrogenase</fullName>
    </submittedName>
</protein>